<dbReference type="PANTHER" id="PTHR34308">
    <property type="entry name" value="COBALAMIN BIOSYNTHESIS PROTEIN CBIB"/>
    <property type="match status" value="1"/>
</dbReference>
<dbReference type="InterPro" id="IPR004485">
    <property type="entry name" value="Cobalamin_biosynth_CobD/CbiB"/>
</dbReference>
<keyword evidence="8 9" id="KW-0472">Membrane</keyword>
<dbReference type="PANTHER" id="PTHR34308:SF1">
    <property type="entry name" value="COBALAMIN BIOSYNTHESIS PROTEIN CBIB"/>
    <property type="match status" value="1"/>
</dbReference>
<evidence type="ECO:0000256" key="6">
    <source>
        <dbReference type="ARBA" id="ARBA00022692"/>
    </source>
</evidence>
<dbReference type="HAMAP" id="MF_00024">
    <property type="entry name" value="CobD_CbiB"/>
    <property type="match status" value="1"/>
</dbReference>
<proteinExistence type="inferred from homology"/>
<keyword evidence="6 9" id="KW-0812">Transmembrane</keyword>
<comment type="caution">
    <text evidence="10">The sequence shown here is derived from an EMBL/GenBank/DDBJ whole genome shotgun (WGS) entry which is preliminary data.</text>
</comment>
<protein>
    <recommendedName>
        <fullName evidence="9">Cobalamin biosynthesis protein CobD</fullName>
    </recommendedName>
</protein>
<evidence type="ECO:0000256" key="9">
    <source>
        <dbReference type="HAMAP-Rule" id="MF_00024"/>
    </source>
</evidence>
<evidence type="ECO:0000256" key="4">
    <source>
        <dbReference type="ARBA" id="ARBA00022475"/>
    </source>
</evidence>
<dbReference type="EMBL" id="JAMTCJ010000003">
    <property type="protein sequence ID" value="MCP2177046.1"/>
    <property type="molecule type" value="Genomic_DNA"/>
</dbReference>
<evidence type="ECO:0000313" key="11">
    <source>
        <dbReference type="Proteomes" id="UP001206895"/>
    </source>
</evidence>
<evidence type="ECO:0000256" key="5">
    <source>
        <dbReference type="ARBA" id="ARBA00022573"/>
    </source>
</evidence>
<comment type="function">
    <text evidence="9">Converts cobyric acid to cobinamide by the addition of aminopropanol on the F carboxylic group.</text>
</comment>
<name>A0ABT1HI87_9NOCA</name>
<gene>
    <name evidence="9" type="primary">cobD</name>
    <name evidence="10" type="ORF">LX13_002874</name>
</gene>
<sequence length="317" mass="33064">MRTDPTTLSPASARALGLAVGVVLDRALGDPARFHPVAGMGSLAGRAERALYADTRSAGVMFTALCVGSAVAVGVPADRRGGLVRCVATAASTWAVLGGTSLARVGGDIADALERDDVDAGRALIPSLCGRDPLSLDGQGMVRAALESVAENTSDATVAPLAWGAIAGVPGLLGYRMINTLDAMVGYRSPRHLRFGWASARLDDVANHLPARLTGVLIVVVGPRRRDALRAWRRDAHRHPSPNAGVVESTFAGALGVGLGGTTVYRHRTEERPRLGDGPPPSLTDLHRAVTLSRRVQLAAAVVATLTPLVVRRRQSP</sequence>
<comment type="pathway">
    <text evidence="2 9">Cofactor biosynthesis; adenosylcobalamin biosynthesis.</text>
</comment>
<evidence type="ECO:0000256" key="1">
    <source>
        <dbReference type="ARBA" id="ARBA00004651"/>
    </source>
</evidence>
<organism evidence="10 11">
    <name type="scientific">Williamsia maris</name>
    <dbReference type="NCBI Taxonomy" id="72806"/>
    <lineage>
        <taxon>Bacteria</taxon>
        <taxon>Bacillati</taxon>
        <taxon>Actinomycetota</taxon>
        <taxon>Actinomycetes</taxon>
        <taxon>Mycobacteriales</taxon>
        <taxon>Nocardiaceae</taxon>
        <taxon>Williamsia</taxon>
    </lineage>
</organism>
<evidence type="ECO:0000256" key="3">
    <source>
        <dbReference type="ARBA" id="ARBA00006263"/>
    </source>
</evidence>
<reference evidence="10 11" key="1">
    <citation type="submission" date="2022-06" db="EMBL/GenBank/DDBJ databases">
        <title>Genomic Encyclopedia of Archaeal and Bacterial Type Strains, Phase II (KMG-II): from individual species to whole genera.</title>
        <authorList>
            <person name="Goeker M."/>
        </authorList>
    </citation>
    <scope>NUCLEOTIDE SEQUENCE [LARGE SCALE GENOMIC DNA]</scope>
    <source>
        <strain evidence="10 11">DSM 44693</strain>
    </source>
</reference>
<evidence type="ECO:0000313" key="10">
    <source>
        <dbReference type="EMBL" id="MCP2177046.1"/>
    </source>
</evidence>
<keyword evidence="4 9" id="KW-1003">Cell membrane</keyword>
<keyword evidence="11" id="KW-1185">Reference proteome</keyword>
<evidence type="ECO:0000256" key="8">
    <source>
        <dbReference type="ARBA" id="ARBA00023136"/>
    </source>
</evidence>
<comment type="subcellular location">
    <subcellularLocation>
        <location evidence="1 9">Cell membrane</location>
        <topology evidence="1 9">Multi-pass membrane protein</topology>
    </subcellularLocation>
</comment>
<evidence type="ECO:0000256" key="7">
    <source>
        <dbReference type="ARBA" id="ARBA00022989"/>
    </source>
</evidence>
<dbReference type="RefSeq" id="WP_253662031.1">
    <property type="nucleotide sequence ID" value="NZ_BAAAJQ010000001.1"/>
</dbReference>
<dbReference type="Proteomes" id="UP001206895">
    <property type="component" value="Unassembled WGS sequence"/>
</dbReference>
<dbReference type="Pfam" id="PF03186">
    <property type="entry name" value="CobD_Cbib"/>
    <property type="match status" value="1"/>
</dbReference>
<keyword evidence="5 9" id="KW-0169">Cobalamin biosynthesis</keyword>
<dbReference type="NCBIfam" id="NF002276">
    <property type="entry name" value="PRK01209.1-4"/>
    <property type="match status" value="1"/>
</dbReference>
<evidence type="ECO:0000256" key="2">
    <source>
        <dbReference type="ARBA" id="ARBA00004953"/>
    </source>
</evidence>
<comment type="similarity">
    <text evidence="3 9">Belongs to the CobD/CbiB family.</text>
</comment>
<keyword evidence="7 9" id="KW-1133">Transmembrane helix</keyword>
<accession>A0ABT1HI87</accession>